<reference evidence="7 8" key="1">
    <citation type="submission" date="2024-10" db="EMBL/GenBank/DDBJ databases">
        <title>The Natural Products Discovery Center: Release of the First 8490 Sequenced Strains for Exploring Actinobacteria Biosynthetic Diversity.</title>
        <authorList>
            <person name="Kalkreuter E."/>
            <person name="Kautsar S.A."/>
            <person name="Yang D."/>
            <person name="Bader C.D."/>
            <person name="Teijaro C.N."/>
            <person name="Fluegel L."/>
            <person name="Davis C.M."/>
            <person name="Simpson J.R."/>
            <person name="Lauterbach L."/>
            <person name="Steele A.D."/>
            <person name="Gui C."/>
            <person name="Meng S."/>
            <person name="Li G."/>
            <person name="Viehrig K."/>
            <person name="Ye F."/>
            <person name="Su P."/>
            <person name="Kiefer A.F."/>
            <person name="Nichols A."/>
            <person name="Cepeda A.J."/>
            <person name="Yan W."/>
            <person name="Fan B."/>
            <person name="Jiang Y."/>
            <person name="Adhikari A."/>
            <person name="Zheng C.-J."/>
            <person name="Schuster L."/>
            <person name="Cowan T.M."/>
            <person name="Smanski M.J."/>
            <person name="Chevrette M.G."/>
            <person name="De Carvalho L.P.S."/>
            <person name="Shen B."/>
        </authorList>
    </citation>
    <scope>NUCLEOTIDE SEQUENCE [LARGE SCALE GENOMIC DNA]</scope>
    <source>
        <strain evidence="7 8">NPDC093086</strain>
    </source>
</reference>
<feature type="domain" description="Peptidase M20 dimerisation" evidence="6">
    <location>
        <begin position="204"/>
        <end position="323"/>
    </location>
</feature>
<evidence type="ECO:0000313" key="8">
    <source>
        <dbReference type="Proteomes" id="UP001617907"/>
    </source>
</evidence>
<evidence type="ECO:0000313" key="7">
    <source>
        <dbReference type="EMBL" id="MFJ6040028.1"/>
    </source>
</evidence>
<dbReference type="PROSITE" id="PS00758">
    <property type="entry name" value="ARGE_DAPE_CPG2_1"/>
    <property type="match status" value="1"/>
</dbReference>
<keyword evidence="3" id="KW-0479">Metal-binding</keyword>
<keyword evidence="8" id="KW-1185">Reference proteome</keyword>
<dbReference type="InterPro" id="IPR050072">
    <property type="entry name" value="Peptidase_M20A"/>
</dbReference>
<dbReference type="RefSeq" id="WP_055469188.1">
    <property type="nucleotide sequence ID" value="NZ_BBOK01000011.1"/>
</dbReference>
<dbReference type="EMBL" id="JBIVPC010000016">
    <property type="protein sequence ID" value="MFJ6040028.1"/>
    <property type="molecule type" value="Genomic_DNA"/>
</dbReference>
<dbReference type="Gene3D" id="3.30.70.360">
    <property type="match status" value="1"/>
</dbReference>
<dbReference type="Pfam" id="PF01546">
    <property type="entry name" value="Peptidase_M20"/>
    <property type="match status" value="1"/>
</dbReference>
<accession>A0ABW8HH02</accession>
<evidence type="ECO:0000256" key="4">
    <source>
        <dbReference type="ARBA" id="ARBA00022801"/>
    </source>
</evidence>
<comment type="cofactor">
    <cofactor evidence="1">
        <name>Zn(2+)</name>
        <dbReference type="ChEBI" id="CHEBI:29105"/>
    </cofactor>
</comment>
<organism evidence="7 8">
    <name type="scientific">Streptomyces ardesiacus</name>
    <dbReference type="NCBI Taxonomy" id="285564"/>
    <lineage>
        <taxon>Bacteria</taxon>
        <taxon>Bacillati</taxon>
        <taxon>Actinomycetota</taxon>
        <taxon>Actinomycetes</taxon>
        <taxon>Kitasatosporales</taxon>
        <taxon>Streptomycetaceae</taxon>
        <taxon>Streptomyces</taxon>
    </lineage>
</organism>
<keyword evidence="4" id="KW-0378">Hydrolase</keyword>
<proteinExistence type="inferred from homology"/>
<dbReference type="PANTHER" id="PTHR43808">
    <property type="entry name" value="ACETYLORNITHINE DEACETYLASE"/>
    <property type="match status" value="1"/>
</dbReference>
<evidence type="ECO:0000259" key="6">
    <source>
        <dbReference type="Pfam" id="PF07687"/>
    </source>
</evidence>
<dbReference type="Gene3D" id="3.40.630.10">
    <property type="entry name" value="Zn peptidases"/>
    <property type="match status" value="1"/>
</dbReference>
<keyword evidence="5" id="KW-0862">Zinc</keyword>
<name>A0ABW8HH02_9ACTN</name>
<comment type="caution">
    <text evidence="7">The sequence shown here is derived from an EMBL/GenBank/DDBJ whole genome shotgun (WGS) entry which is preliminary data.</text>
</comment>
<dbReference type="Proteomes" id="UP001617907">
    <property type="component" value="Unassembled WGS sequence"/>
</dbReference>
<dbReference type="SUPFAM" id="SSF53187">
    <property type="entry name" value="Zn-dependent exopeptidases"/>
    <property type="match status" value="1"/>
</dbReference>
<evidence type="ECO:0000256" key="1">
    <source>
        <dbReference type="ARBA" id="ARBA00001947"/>
    </source>
</evidence>
<dbReference type="Pfam" id="PF07687">
    <property type="entry name" value="M20_dimer"/>
    <property type="match status" value="1"/>
</dbReference>
<dbReference type="SUPFAM" id="SSF55031">
    <property type="entry name" value="Bacterial exopeptidase dimerisation domain"/>
    <property type="match status" value="1"/>
</dbReference>
<gene>
    <name evidence="7" type="ORF">ACIQFM_27655</name>
</gene>
<dbReference type="InterPro" id="IPR001261">
    <property type="entry name" value="ArgE/DapE_CS"/>
</dbReference>
<evidence type="ECO:0000256" key="5">
    <source>
        <dbReference type="ARBA" id="ARBA00022833"/>
    </source>
</evidence>
<dbReference type="InterPro" id="IPR011650">
    <property type="entry name" value="Peptidase_M20_dimer"/>
</dbReference>
<dbReference type="InterPro" id="IPR036264">
    <property type="entry name" value="Bact_exopeptidase_dim_dom"/>
</dbReference>
<dbReference type="Gene3D" id="1.10.150.900">
    <property type="match status" value="1"/>
</dbReference>
<dbReference type="CDD" id="cd05675">
    <property type="entry name" value="M20_yscS_like"/>
    <property type="match status" value="1"/>
</dbReference>
<protein>
    <submittedName>
        <fullName evidence="7">M20/M25/M40 family metallo-hydrolase</fullName>
    </submittedName>
</protein>
<evidence type="ECO:0000256" key="2">
    <source>
        <dbReference type="ARBA" id="ARBA00006247"/>
    </source>
</evidence>
<dbReference type="NCBIfam" id="NF005913">
    <property type="entry name" value="PRK07906.1"/>
    <property type="match status" value="1"/>
</dbReference>
<dbReference type="PROSITE" id="PS00759">
    <property type="entry name" value="ARGE_DAPE_CPG2_2"/>
    <property type="match status" value="1"/>
</dbReference>
<evidence type="ECO:0000256" key="3">
    <source>
        <dbReference type="ARBA" id="ARBA00022723"/>
    </source>
</evidence>
<sequence>MAEHTDTAPETGGQALDEVVRFTSELIRIDTTNRGGGDCRERPAAEYAAARLAEAGIEPTLLERTEGRTNVVARIEGTDPSADALLVHGHLDVVPAEAADWSVHPFSGEIRDGVVWGRGAVDMKNMDAMILAVVRDWARQGVRPRRDVVIAFTADEEASAEDGSGFLADRHAALFEGCTEGVSESGAFTFHDGAGRQFYPIAAGERGTGWLKLTARGRAGHGSKVNRENAVTRLAAAITRIGGHEWPLRLTPTVRAALTEIAAVYGIETDLSDVDALLDKLGPAGQLVESTVRNSANPTMLDAGYKVNVIPGEAVAHVDGRFLYGGEDEFRSTLDRLTGPDVEWEFAHREVALQAPVDSPTYARMSAAVQEFAPEGHVVPYCMSGGTDAKQFSRLGITGYGFAPLKLPEGFDYQALFHGVDERVPVEALHFGVRVLDRFLRTA</sequence>
<comment type="similarity">
    <text evidence="2">Belongs to the peptidase M20A family.</text>
</comment>
<dbReference type="PANTHER" id="PTHR43808:SF8">
    <property type="entry name" value="PEPTIDASE M20 DIMERISATION DOMAIN-CONTAINING PROTEIN"/>
    <property type="match status" value="1"/>
</dbReference>
<dbReference type="InterPro" id="IPR002933">
    <property type="entry name" value="Peptidase_M20"/>
</dbReference>